<evidence type="ECO:0000313" key="2">
    <source>
        <dbReference type="EMBL" id="GMH72016.1"/>
    </source>
</evidence>
<sequence>MDKQTKLKQATTVVQVLREASKFNNLPYPQWFLSLSLLGSFFTMPLQPQPDQVIELTEVKEKKKQEQSHPKRPSMVKTPSSKPSTSVATLAKKFEEQTQL</sequence>
<proteinExistence type="predicted"/>
<protein>
    <submittedName>
        <fullName evidence="2">Uncharacterized protein</fullName>
    </submittedName>
</protein>
<evidence type="ECO:0000313" key="3">
    <source>
        <dbReference type="Proteomes" id="UP001165122"/>
    </source>
</evidence>
<dbReference type="EMBL" id="BRXW01000647">
    <property type="protein sequence ID" value="GMH72016.1"/>
    <property type="molecule type" value="Genomic_DNA"/>
</dbReference>
<feature type="region of interest" description="Disordered" evidence="1">
    <location>
        <begin position="60"/>
        <end position="100"/>
    </location>
</feature>
<keyword evidence="3" id="KW-1185">Reference proteome</keyword>
<reference evidence="3" key="1">
    <citation type="journal article" date="2023" name="Commun. Biol.">
        <title>Genome analysis of Parmales, the sister group of diatoms, reveals the evolutionary specialization of diatoms from phago-mixotrophs to photoautotrophs.</title>
        <authorList>
            <person name="Ban H."/>
            <person name="Sato S."/>
            <person name="Yoshikawa S."/>
            <person name="Yamada K."/>
            <person name="Nakamura Y."/>
            <person name="Ichinomiya M."/>
            <person name="Sato N."/>
            <person name="Blanc-Mathieu R."/>
            <person name="Endo H."/>
            <person name="Kuwata A."/>
            <person name="Ogata H."/>
        </authorList>
    </citation>
    <scope>NUCLEOTIDE SEQUENCE [LARGE SCALE GENOMIC DNA]</scope>
    <source>
        <strain evidence="3">NIES 3700</strain>
    </source>
</reference>
<feature type="compositionally biased region" description="Basic and acidic residues" evidence="1">
    <location>
        <begin position="60"/>
        <end position="69"/>
    </location>
</feature>
<dbReference type="AlphaFoldDB" id="A0A9W7AK47"/>
<name>A0A9W7AK47_9STRA</name>
<feature type="compositionally biased region" description="Polar residues" evidence="1">
    <location>
        <begin position="77"/>
        <end position="88"/>
    </location>
</feature>
<comment type="caution">
    <text evidence="2">The sequence shown here is derived from an EMBL/GenBank/DDBJ whole genome shotgun (WGS) entry which is preliminary data.</text>
</comment>
<gene>
    <name evidence="2" type="ORF">TrLO_g6950</name>
</gene>
<organism evidence="2 3">
    <name type="scientific">Triparma laevis f. longispina</name>
    <dbReference type="NCBI Taxonomy" id="1714387"/>
    <lineage>
        <taxon>Eukaryota</taxon>
        <taxon>Sar</taxon>
        <taxon>Stramenopiles</taxon>
        <taxon>Ochrophyta</taxon>
        <taxon>Bolidophyceae</taxon>
        <taxon>Parmales</taxon>
        <taxon>Triparmaceae</taxon>
        <taxon>Triparma</taxon>
    </lineage>
</organism>
<evidence type="ECO:0000256" key="1">
    <source>
        <dbReference type="SAM" id="MobiDB-lite"/>
    </source>
</evidence>
<dbReference type="Proteomes" id="UP001165122">
    <property type="component" value="Unassembled WGS sequence"/>
</dbReference>
<accession>A0A9W7AK47</accession>